<keyword evidence="15" id="KW-0699">rRNA-binding</keyword>
<evidence type="ECO:0000256" key="12">
    <source>
        <dbReference type="ARBA" id="ARBA00022801"/>
    </source>
</evidence>
<dbReference type="EC" id="3.1.26.3" evidence="15"/>
<keyword evidence="11 15" id="KW-0255">Endonuclease</keyword>
<dbReference type="HAMAP" id="MF_00104">
    <property type="entry name" value="RNase_III"/>
    <property type="match status" value="1"/>
</dbReference>
<keyword evidence="14 15" id="KW-0694">RNA-binding</keyword>
<dbReference type="FunFam" id="3.30.160.20:FF:000003">
    <property type="entry name" value="Ribonuclease 3"/>
    <property type="match status" value="1"/>
</dbReference>
<dbReference type="InterPro" id="IPR000999">
    <property type="entry name" value="RNase_III_dom"/>
</dbReference>
<comment type="catalytic activity">
    <reaction evidence="1 15">
        <text>Endonucleolytic cleavage to 5'-phosphomonoester.</text>
        <dbReference type="EC" id="3.1.26.3"/>
    </reaction>
</comment>
<evidence type="ECO:0000256" key="8">
    <source>
        <dbReference type="ARBA" id="ARBA00022694"/>
    </source>
</evidence>
<dbReference type="GO" id="GO:0010468">
    <property type="term" value="P:regulation of gene expression"/>
    <property type="evidence" value="ECO:0007669"/>
    <property type="project" value="TreeGrafter"/>
</dbReference>
<evidence type="ECO:0000256" key="15">
    <source>
        <dbReference type="HAMAP-Rule" id="MF_00104"/>
    </source>
</evidence>
<feature type="region of interest" description="Disordered" evidence="16">
    <location>
        <begin position="167"/>
        <end position="192"/>
    </location>
</feature>
<evidence type="ECO:0000256" key="7">
    <source>
        <dbReference type="ARBA" id="ARBA00022664"/>
    </source>
</evidence>
<comment type="similarity">
    <text evidence="3">Belongs to the ribonuclease III family.</text>
</comment>
<dbReference type="PANTHER" id="PTHR11207">
    <property type="entry name" value="RIBONUCLEASE III"/>
    <property type="match status" value="1"/>
</dbReference>
<evidence type="ECO:0000259" key="17">
    <source>
        <dbReference type="PROSITE" id="PS50137"/>
    </source>
</evidence>
<dbReference type="Gene3D" id="3.30.160.20">
    <property type="match status" value="1"/>
</dbReference>
<feature type="active site" evidence="15">
    <location>
        <position position="54"/>
    </location>
</feature>
<keyword evidence="13 15" id="KW-0460">Magnesium</keyword>
<feature type="binding site" evidence="15">
    <location>
        <position position="50"/>
    </location>
    <ligand>
        <name>Mg(2+)</name>
        <dbReference type="ChEBI" id="CHEBI:18420"/>
    </ligand>
</feature>
<evidence type="ECO:0000256" key="3">
    <source>
        <dbReference type="ARBA" id="ARBA00010183"/>
    </source>
</evidence>
<evidence type="ECO:0000313" key="20">
    <source>
        <dbReference type="Proteomes" id="UP000593594"/>
    </source>
</evidence>
<feature type="binding site" evidence="15">
    <location>
        <position position="123"/>
    </location>
    <ligand>
        <name>Mg(2+)</name>
        <dbReference type="ChEBI" id="CHEBI:18420"/>
    </ligand>
</feature>
<evidence type="ECO:0000259" key="18">
    <source>
        <dbReference type="PROSITE" id="PS50142"/>
    </source>
</evidence>
<comment type="cofactor">
    <cofactor evidence="15">
        <name>Mg(2+)</name>
        <dbReference type="ChEBI" id="CHEBI:18420"/>
    </cofactor>
</comment>
<dbReference type="GO" id="GO:0004525">
    <property type="term" value="F:ribonuclease III activity"/>
    <property type="evidence" value="ECO:0007669"/>
    <property type="project" value="UniProtKB-UniRule"/>
</dbReference>
<feature type="domain" description="RNase III" evidence="18">
    <location>
        <begin position="9"/>
        <end position="137"/>
    </location>
</feature>
<dbReference type="Pfam" id="PF14622">
    <property type="entry name" value="Ribonucleas_3_3"/>
    <property type="match status" value="1"/>
</dbReference>
<dbReference type="SUPFAM" id="SSF54768">
    <property type="entry name" value="dsRNA-binding domain-like"/>
    <property type="match status" value="1"/>
</dbReference>
<evidence type="ECO:0000256" key="10">
    <source>
        <dbReference type="ARBA" id="ARBA00022723"/>
    </source>
</evidence>
<dbReference type="PROSITE" id="PS00517">
    <property type="entry name" value="RNASE_3_1"/>
    <property type="match status" value="1"/>
</dbReference>
<evidence type="ECO:0000256" key="9">
    <source>
        <dbReference type="ARBA" id="ARBA00022722"/>
    </source>
</evidence>
<dbReference type="NCBIfam" id="TIGR02191">
    <property type="entry name" value="RNaseIII"/>
    <property type="match status" value="1"/>
</dbReference>
<comment type="subcellular location">
    <subcellularLocation>
        <location evidence="2 15">Cytoplasm</location>
    </subcellularLocation>
</comment>
<dbReference type="PROSITE" id="PS50137">
    <property type="entry name" value="DS_RBD"/>
    <property type="match status" value="1"/>
</dbReference>
<dbReference type="GO" id="GO:0008033">
    <property type="term" value="P:tRNA processing"/>
    <property type="evidence" value="ECO:0007669"/>
    <property type="project" value="UniProtKB-KW"/>
</dbReference>
<keyword evidence="5 15" id="KW-0963">Cytoplasm</keyword>
<dbReference type="AlphaFoldDB" id="A0A7S8C1S9"/>
<dbReference type="GO" id="GO:0046872">
    <property type="term" value="F:metal ion binding"/>
    <property type="evidence" value="ECO:0007669"/>
    <property type="project" value="UniProtKB-KW"/>
</dbReference>
<gene>
    <name evidence="15 19" type="primary">rnc</name>
    <name evidence="19" type="ORF">HW532_03090</name>
</gene>
<dbReference type="Proteomes" id="UP000593594">
    <property type="component" value="Chromosome"/>
</dbReference>
<evidence type="ECO:0000256" key="4">
    <source>
        <dbReference type="ARBA" id="ARBA00011738"/>
    </source>
</evidence>
<keyword evidence="8 15" id="KW-0819">tRNA processing</keyword>
<keyword evidence="20" id="KW-1185">Reference proteome</keyword>
<evidence type="ECO:0000256" key="5">
    <source>
        <dbReference type="ARBA" id="ARBA00022490"/>
    </source>
</evidence>
<feature type="active site" evidence="15">
    <location>
        <position position="126"/>
    </location>
</feature>
<comment type="subunit">
    <text evidence="4 15">Homodimer.</text>
</comment>
<keyword evidence="9 15" id="KW-0540">Nuclease</keyword>
<protein>
    <recommendedName>
        <fullName evidence="15">Ribonuclease 3</fullName>
        <ecNumber evidence="15">3.1.26.3</ecNumber>
    </recommendedName>
    <alternativeName>
        <fullName evidence="15">Ribonuclease III</fullName>
        <shortName evidence="15">RNase III</shortName>
    </alternativeName>
</protein>
<dbReference type="SMART" id="SM00358">
    <property type="entry name" value="DSRM"/>
    <property type="match status" value="1"/>
</dbReference>
<dbReference type="SUPFAM" id="SSF69065">
    <property type="entry name" value="RNase III domain-like"/>
    <property type="match status" value="1"/>
</dbReference>
<dbReference type="InterPro" id="IPR014720">
    <property type="entry name" value="dsRBD_dom"/>
</dbReference>
<dbReference type="FunFam" id="1.10.1520.10:FF:000001">
    <property type="entry name" value="Ribonuclease 3"/>
    <property type="match status" value="1"/>
</dbReference>
<evidence type="ECO:0000256" key="1">
    <source>
        <dbReference type="ARBA" id="ARBA00000109"/>
    </source>
</evidence>
<dbReference type="SMART" id="SM00535">
    <property type="entry name" value="RIBOc"/>
    <property type="match status" value="1"/>
</dbReference>
<sequence>MSNAKTKSAREFEERLGHDFAEPGILERALTHASYTAGRTKSVRDYERLEFLGDRVLGLVVAELLFRLYPDANEGDLAPRLNALVRKETCAEVAEHLDLGAYLRLGPGEATAGGRKKAAILANACEAVIAALYLDGGLDVARGFIERYWADYLKTVSVTPKDSKSALQEWAQGRSLPPPVYEETERTGPDHAPSFCVRVTVEGFPPAEGGGTSKRAAEQAAAEAFLAARNTTP</sequence>
<evidence type="ECO:0000256" key="13">
    <source>
        <dbReference type="ARBA" id="ARBA00022842"/>
    </source>
</evidence>
<dbReference type="GO" id="GO:0005737">
    <property type="term" value="C:cytoplasm"/>
    <property type="evidence" value="ECO:0007669"/>
    <property type="project" value="UniProtKB-SubCell"/>
</dbReference>
<comment type="function">
    <text evidence="15">Digests double-stranded RNA. Involved in the processing of primary rRNA transcript to yield the immediate precursors to the large and small rRNAs (23S and 16S). Processes some mRNAs, and tRNAs when they are encoded in the rRNA operon. Processes pre-crRNA and tracrRNA of type II CRISPR loci if present in the organism.</text>
</comment>
<keyword evidence="10 15" id="KW-0479">Metal-binding</keyword>
<feature type="binding site" evidence="15">
    <location>
        <position position="126"/>
    </location>
    <ligand>
        <name>Mg(2+)</name>
        <dbReference type="ChEBI" id="CHEBI:18420"/>
    </ligand>
</feature>
<dbReference type="RefSeq" id="WP_213163013.1">
    <property type="nucleotide sequence ID" value="NZ_CP058214.1"/>
</dbReference>
<dbReference type="InterPro" id="IPR036389">
    <property type="entry name" value="RNase_III_sf"/>
</dbReference>
<reference evidence="19 20" key="1">
    <citation type="submission" date="2020-06" db="EMBL/GenBank/DDBJ databases">
        <title>Genome sequence of 2 isolates from Red Sea Mangroves.</title>
        <authorList>
            <person name="Sefrji F."/>
            <person name="Michoud G."/>
            <person name="Merlino G."/>
            <person name="Daffonchio D."/>
        </authorList>
    </citation>
    <scope>NUCLEOTIDE SEQUENCE [LARGE SCALE GENOMIC DNA]</scope>
    <source>
        <strain evidence="19 20">R1DC25</strain>
    </source>
</reference>
<evidence type="ECO:0000256" key="16">
    <source>
        <dbReference type="SAM" id="MobiDB-lite"/>
    </source>
</evidence>
<keyword evidence="12 15" id="KW-0378">Hydrolase</keyword>
<keyword evidence="6 15" id="KW-0698">rRNA processing</keyword>
<evidence type="ECO:0000256" key="6">
    <source>
        <dbReference type="ARBA" id="ARBA00022552"/>
    </source>
</evidence>
<dbReference type="PROSITE" id="PS50142">
    <property type="entry name" value="RNASE_3_2"/>
    <property type="match status" value="1"/>
</dbReference>
<evidence type="ECO:0000256" key="14">
    <source>
        <dbReference type="ARBA" id="ARBA00022884"/>
    </source>
</evidence>
<organism evidence="19 20">
    <name type="scientific">Kaustia mangrovi</name>
    <dbReference type="NCBI Taxonomy" id="2593653"/>
    <lineage>
        <taxon>Bacteria</taxon>
        <taxon>Pseudomonadati</taxon>
        <taxon>Pseudomonadota</taxon>
        <taxon>Alphaproteobacteria</taxon>
        <taxon>Hyphomicrobiales</taxon>
        <taxon>Parvibaculaceae</taxon>
        <taxon>Kaustia</taxon>
    </lineage>
</organism>
<dbReference type="Pfam" id="PF00035">
    <property type="entry name" value="dsrm"/>
    <property type="match status" value="1"/>
</dbReference>
<dbReference type="PANTHER" id="PTHR11207:SF0">
    <property type="entry name" value="RIBONUCLEASE 3"/>
    <property type="match status" value="1"/>
</dbReference>
<evidence type="ECO:0000313" key="19">
    <source>
        <dbReference type="EMBL" id="QPC41786.1"/>
    </source>
</evidence>
<dbReference type="GO" id="GO:0006364">
    <property type="term" value="P:rRNA processing"/>
    <property type="evidence" value="ECO:0007669"/>
    <property type="project" value="UniProtKB-UniRule"/>
</dbReference>
<evidence type="ECO:0000256" key="2">
    <source>
        <dbReference type="ARBA" id="ARBA00004496"/>
    </source>
</evidence>
<dbReference type="CDD" id="cd00593">
    <property type="entry name" value="RIBOc"/>
    <property type="match status" value="1"/>
</dbReference>
<dbReference type="EMBL" id="CP058214">
    <property type="protein sequence ID" value="QPC41786.1"/>
    <property type="molecule type" value="Genomic_DNA"/>
</dbReference>
<dbReference type="GO" id="GO:0003725">
    <property type="term" value="F:double-stranded RNA binding"/>
    <property type="evidence" value="ECO:0007669"/>
    <property type="project" value="TreeGrafter"/>
</dbReference>
<evidence type="ECO:0000256" key="11">
    <source>
        <dbReference type="ARBA" id="ARBA00022759"/>
    </source>
</evidence>
<name>A0A7S8C1S9_9HYPH</name>
<dbReference type="CDD" id="cd10845">
    <property type="entry name" value="DSRM_RNAse_III_family"/>
    <property type="match status" value="1"/>
</dbReference>
<dbReference type="GO" id="GO:0019843">
    <property type="term" value="F:rRNA binding"/>
    <property type="evidence" value="ECO:0007669"/>
    <property type="project" value="UniProtKB-KW"/>
</dbReference>
<dbReference type="KEGG" id="kmn:HW532_03090"/>
<keyword evidence="7 15" id="KW-0507">mRNA processing</keyword>
<proteinExistence type="inferred from homology"/>
<dbReference type="GO" id="GO:0042802">
    <property type="term" value="F:identical protein binding"/>
    <property type="evidence" value="ECO:0007669"/>
    <property type="project" value="UniProtKB-ARBA"/>
</dbReference>
<accession>A0A7S8C1S9</accession>
<dbReference type="Gene3D" id="1.10.1520.10">
    <property type="entry name" value="Ribonuclease III domain"/>
    <property type="match status" value="1"/>
</dbReference>
<feature type="domain" description="DRBM" evidence="17">
    <location>
        <begin position="162"/>
        <end position="231"/>
    </location>
</feature>
<dbReference type="GO" id="GO:0006397">
    <property type="term" value="P:mRNA processing"/>
    <property type="evidence" value="ECO:0007669"/>
    <property type="project" value="UniProtKB-UniRule"/>
</dbReference>
<dbReference type="InterPro" id="IPR011907">
    <property type="entry name" value="RNase_III"/>
</dbReference>